<gene>
    <name evidence="2" type="ORF">GO495_29780</name>
</gene>
<keyword evidence="1" id="KW-0472">Membrane</keyword>
<name>A0A6N8JKB4_9BACT</name>
<dbReference type="AlphaFoldDB" id="A0A6N8JKB4"/>
<sequence>MLAKQWTIILVSTFFIPSFSLIACRSASWPLSKDEIKLCKTLSEKYRCKVSMEHDKKAIVEKNSNGEFLIQFEDKGFDLCAKDTSYLKKIATEVTTQIIPVLSYKSSYKIVNIIFFKIKITGKDSDSTVCEKQLDVNIKHPDQVTISYYKKDNPLE</sequence>
<keyword evidence="1" id="KW-0812">Transmembrane</keyword>
<dbReference type="OrthoDB" id="675688at2"/>
<proteinExistence type="predicted"/>
<comment type="caution">
    <text evidence="2">The sequence shown here is derived from an EMBL/GenBank/DDBJ whole genome shotgun (WGS) entry which is preliminary data.</text>
</comment>
<dbReference type="PROSITE" id="PS51257">
    <property type="entry name" value="PROKAR_LIPOPROTEIN"/>
    <property type="match status" value="1"/>
</dbReference>
<reference evidence="2 3" key="1">
    <citation type="submission" date="2019-12" db="EMBL/GenBank/DDBJ databases">
        <title>The draft genomic sequence of strain Chitinophaga oryziterrae JCM 16595.</title>
        <authorList>
            <person name="Zhang X."/>
        </authorList>
    </citation>
    <scope>NUCLEOTIDE SEQUENCE [LARGE SCALE GENOMIC DNA]</scope>
    <source>
        <strain evidence="2 3">JCM 16595</strain>
    </source>
</reference>
<protein>
    <recommendedName>
        <fullName evidence="4">Lipoprotein</fullName>
    </recommendedName>
</protein>
<keyword evidence="3" id="KW-1185">Reference proteome</keyword>
<evidence type="ECO:0000313" key="3">
    <source>
        <dbReference type="Proteomes" id="UP000468388"/>
    </source>
</evidence>
<keyword evidence="1" id="KW-1133">Transmembrane helix</keyword>
<evidence type="ECO:0000313" key="2">
    <source>
        <dbReference type="EMBL" id="MVT44819.1"/>
    </source>
</evidence>
<evidence type="ECO:0008006" key="4">
    <source>
        <dbReference type="Google" id="ProtNLM"/>
    </source>
</evidence>
<dbReference type="RefSeq" id="WP_157303608.1">
    <property type="nucleotide sequence ID" value="NZ_BAAAZB010000005.1"/>
</dbReference>
<dbReference type="Proteomes" id="UP000468388">
    <property type="component" value="Unassembled WGS sequence"/>
</dbReference>
<accession>A0A6N8JKB4</accession>
<dbReference type="EMBL" id="WRXO01000013">
    <property type="protein sequence ID" value="MVT44819.1"/>
    <property type="molecule type" value="Genomic_DNA"/>
</dbReference>
<organism evidence="2 3">
    <name type="scientific">Chitinophaga oryziterrae</name>
    <dbReference type="NCBI Taxonomy" id="1031224"/>
    <lineage>
        <taxon>Bacteria</taxon>
        <taxon>Pseudomonadati</taxon>
        <taxon>Bacteroidota</taxon>
        <taxon>Chitinophagia</taxon>
        <taxon>Chitinophagales</taxon>
        <taxon>Chitinophagaceae</taxon>
        <taxon>Chitinophaga</taxon>
    </lineage>
</organism>
<feature type="transmembrane region" description="Helical" evidence="1">
    <location>
        <begin position="6"/>
        <end position="24"/>
    </location>
</feature>
<evidence type="ECO:0000256" key="1">
    <source>
        <dbReference type="SAM" id="Phobius"/>
    </source>
</evidence>